<dbReference type="AlphaFoldDB" id="Q2SG55"/>
<name>Q2SG55_HAHCH</name>
<dbReference type="KEGG" id="hch:HCH_03629"/>
<keyword evidence="2" id="KW-1185">Reference proteome</keyword>
<reference evidence="1 2" key="1">
    <citation type="journal article" date="2005" name="Nucleic Acids Res.">
        <title>Genomic blueprint of Hahella chejuensis, a marine microbe producing an algicidal agent.</title>
        <authorList>
            <person name="Jeong H."/>
            <person name="Yim J.H."/>
            <person name="Lee C."/>
            <person name="Choi S.-H."/>
            <person name="Park Y.K."/>
            <person name="Yoon S.H."/>
            <person name="Hur C.-G."/>
            <person name="Kang H.-Y."/>
            <person name="Kim D."/>
            <person name="Lee H.H."/>
            <person name="Park K.H."/>
            <person name="Park S.-H."/>
            <person name="Park H.-S."/>
            <person name="Lee H.K."/>
            <person name="Oh T.K."/>
            <person name="Kim J.F."/>
        </authorList>
    </citation>
    <scope>NUCLEOTIDE SEQUENCE [LARGE SCALE GENOMIC DNA]</scope>
    <source>
        <strain evidence="1 2">KCTC 2396</strain>
    </source>
</reference>
<dbReference type="STRING" id="349521.HCH_03629"/>
<protein>
    <submittedName>
        <fullName evidence="1">Uncharacterized protein</fullName>
    </submittedName>
</protein>
<gene>
    <name evidence="1" type="ordered locus">HCH_03629</name>
</gene>
<evidence type="ECO:0000313" key="2">
    <source>
        <dbReference type="Proteomes" id="UP000000238"/>
    </source>
</evidence>
<dbReference type="Proteomes" id="UP000000238">
    <property type="component" value="Chromosome"/>
</dbReference>
<proteinExistence type="predicted"/>
<evidence type="ECO:0000313" key="1">
    <source>
        <dbReference type="EMBL" id="ABC30369.1"/>
    </source>
</evidence>
<organism evidence="1 2">
    <name type="scientific">Hahella chejuensis (strain KCTC 2396)</name>
    <dbReference type="NCBI Taxonomy" id="349521"/>
    <lineage>
        <taxon>Bacteria</taxon>
        <taxon>Pseudomonadati</taxon>
        <taxon>Pseudomonadota</taxon>
        <taxon>Gammaproteobacteria</taxon>
        <taxon>Oceanospirillales</taxon>
        <taxon>Hahellaceae</taxon>
        <taxon>Hahella</taxon>
    </lineage>
</organism>
<dbReference type="HOGENOM" id="CLU_1044958_0_0_6"/>
<accession>Q2SG55</accession>
<dbReference type="EMBL" id="CP000155">
    <property type="protein sequence ID" value="ABC30369.1"/>
    <property type="molecule type" value="Genomic_DNA"/>
</dbReference>
<dbReference type="PROSITE" id="PS51257">
    <property type="entry name" value="PROKAR_LIPOPROTEIN"/>
    <property type="match status" value="1"/>
</dbReference>
<dbReference type="RefSeq" id="WP_011397437.1">
    <property type="nucleotide sequence ID" value="NC_007645.1"/>
</dbReference>
<dbReference type="OrthoDB" id="7064786at2"/>
<dbReference type="eggNOG" id="ENOG5031IXC">
    <property type="taxonomic scope" value="Bacteria"/>
</dbReference>
<sequence length="266" mass="28559">MMRQITLIAVAIILSGCESIAKNYLPGALILPAKHSSDHPYITEDGMIDLSQLNLKSNSKTYRNQVISQAIALSDRKCTLHKAGIISNANAWNVGTGSAAMLFSGTASVLSHAQTAGNLAAAATATSGIQSLVNKEVYADALGTTILRSIDVARSKHKAVLEAGMKNTTTDYPLSLAVLDLQAYHDSCSLMAGLVEVTKAFENRSPSRNELKRDINYLGDRIAALREAQRSGVTLTKDEQDSLDEFTRVLKMKELQYVGEGGASKD</sequence>